<dbReference type="Proteomes" id="UP000799770">
    <property type="component" value="Unassembled WGS sequence"/>
</dbReference>
<protein>
    <submittedName>
        <fullName evidence="2">Uncharacterized protein</fullName>
    </submittedName>
</protein>
<proteinExistence type="predicted"/>
<accession>A0A6A5Z8H5</accession>
<evidence type="ECO:0000313" key="3">
    <source>
        <dbReference type="Proteomes" id="UP000799770"/>
    </source>
</evidence>
<gene>
    <name evidence="2" type="ORF">BDV96DRAFT_646494</name>
</gene>
<reference evidence="2" key="1">
    <citation type="journal article" date="2020" name="Stud. Mycol.">
        <title>101 Dothideomycetes genomes: a test case for predicting lifestyles and emergence of pathogens.</title>
        <authorList>
            <person name="Haridas S."/>
            <person name="Albert R."/>
            <person name="Binder M."/>
            <person name="Bloem J."/>
            <person name="Labutti K."/>
            <person name="Salamov A."/>
            <person name="Andreopoulos B."/>
            <person name="Baker S."/>
            <person name="Barry K."/>
            <person name="Bills G."/>
            <person name="Bluhm B."/>
            <person name="Cannon C."/>
            <person name="Castanera R."/>
            <person name="Culley D."/>
            <person name="Daum C."/>
            <person name="Ezra D."/>
            <person name="Gonzalez J."/>
            <person name="Henrissat B."/>
            <person name="Kuo A."/>
            <person name="Liang C."/>
            <person name="Lipzen A."/>
            <person name="Lutzoni F."/>
            <person name="Magnuson J."/>
            <person name="Mondo S."/>
            <person name="Nolan M."/>
            <person name="Ohm R."/>
            <person name="Pangilinan J."/>
            <person name="Park H.-J."/>
            <person name="Ramirez L."/>
            <person name="Alfaro M."/>
            <person name="Sun H."/>
            <person name="Tritt A."/>
            <person name="Yoshinaga Y."/>
            <person name="Zwiers L.-H."/>
            <person name="Turgeon B."/>
            <person name="Goodwin S."/>
            <person name="Spatafora J."/>
            <person name="Crous P."/>
            <person name="Grigoriev I."/>
        </authorList>
    </citation>
    <scope>NUCLEOTIDE SEQUENCE</scope>
    <source>
        <strain evidence="2">CBS 627.86</strain>
    </source>
</reference>
<evidence type="ECO:0000256" key="1">
    <source>
        <dbReference type="SAM" id="MobiDB-lite"/>
    </source>
</evidence>
<evidence type="ECO:0000313" key="2">
    <source>
        <dbReference type="EMBL" id="KAF2115496.1"/>
    </source>
</evidence>
<dbReference type="AlphaFoldDB" id="A0A6A5Z8H5"/>
<keyword evidence="3" id="KW-1185">Reference proteome</keyword>
<name>A0A6A5Z8H5_9PLEO</name>
<sequence length="371" mass="38534">MERERLLEDDVPDGLVDEGTLLEIVLDLGDEEVDGTVLVAVMLEEETEERDEVNSGPDDDGGALDEAMLDSENDGVRELILDVIAEPENELGDVENAVLELREPKELRLEREMLNEGAEDVRTPEEGRVLAGLGEEETKDTDPVRVEPLNADDVNGDEPVKVDTKLEADTEEMNVGGPTNGGDIADEDPIIDADEINVGGTVNVDVISTEEPEVGTRRVVVITVAGVLPGGIFVGTLELNDAPGDNIDVDKVGVDPGNEDTNVGGLVRVEMAEPEETGGEPLPGGGIALGGPEEGTMTIVVWLIIFVVGAAEGVTGGNGRSEGACGGGAGGALDALGEEGCPTKFELADGGNPGMAGGVASERLVSVNQLV</sequence>
<dbReference type="EMBL" id="ML977323">
    <property type="protein sequence ID" value="KAF2115496.1"/>
    <property type="molecule type" value="Genomic_DNA"/>
</dbReference>
<organism evidence="2 3">
    <name type="scientific">Lophiotrema nucula</name>
    <dbReference type="NCBI Taxonomy" id="690887"/>
    <lineage>
        <taxon>Eukaryota</taxon>
        <taxon>Fungi</taxon>
        <taxon>Dikarya</taxon>
        <taxon>Ascomycota</taxon>
        <taxon>Pezizomycotina</taxon>
        <taxon>Dothideomycetes</taxon>
        <taxon>Pleosporomycetidae</taxon>
        <taxon>Pleosporales</taxon>
        <taxon>Lophiotremataceae</taxon>
        <taxon>Lophiotrema</taxon>
    </lineage>
</organism>
<feature type="region of interest" description="Disordered" evidence="1">
    <location>
        <begin position="45"/>
        <end position="70"/>
    </location>
</feature>